<keyword evidence="3" id="KW-0597">Phosphoprotein</keyword>
<keyword evidence="5" id="KW-0479">Metal-binding</keyword>
<evidence type="ECO:0000259" key="10">
    <source>
        <dbReference type="PROSITE" id="PS50010"/>
    </source>
</evidence>
<comment type="subcellular location">
    <subcellularLocation>
        <location evidence="1">Cytoplasm</location>
    </subcellularLocation>
</comment>
<keyword evidence="12" id="KW-1185">Reference proteome</keyword>
<dbReference type="Proteomes" id="UP001209878">
    <property type="component" value="Unassembled WGS sequence"/>
</dbReference>
<dbReference type="GO" id="GO:0005737">
    <property type="term" value="C:cytoplasm"/>
    <property type="evidence" value="ECO:0007669"/>
    <property type="project" value="UniProtKB-SubCell"/>
</dbReference>
<evidence type="ECO:0000256" key="5">
    <source>
        <dbReference type="ARBA" id="ARBA00022723"/>
    </source>
</evidence>
<evidence type="ECO:0000313" key="11">
    <source>
        <dbReference type="EMBL" id="KAK2188372.1"/>
    </source>
</evidence>
<dbReference type="SUPFAM" id="SSF48065">
    <property type="entry name" value="DBL homology domain (DH-domain)"/>
    <property type="match status" value="1"/>
</dbReference>
<name>A0AAD9UGB1_RIDPI</name>
<gene>
    <name evidence="11" type="ORF">NP493_134g03014</name>
</gene>
<dbReference type="GO" id="GO:0008270">
    <property type="term" value="F:zinc ion binding"/>
    <property type="evidence" value="ECO:0007669"/>
    <property type="project" value="UniProtKB-KW"/>
</dbReference>
<evidence type="ECO:0000313" key="12">
    <source>
        <dbReference type="Proteomes" id="UP001209878"/>
    </source>
</evidence>
<dbReference type="AlphaFoldDB" id="A0AAD9UGB1"/>
<feature type="domain" description="DH" evidence="10">
    <location>
        <begin position="175"/>
        <end position="366"/>
    </location>
</feature>
<dbReference type="InterPro" id="IPR051632">
    <property type="entry name" value="Rho_GEF"/>
</dbReference>
<evidence type="ECO:0000256" key="9">
    <source>
        <dbReference type="SAM" id="MobiDB-lite"/>
    </source>
</evidence>
<dbReference type="InterPro" id="IPR035899">
    <property type="entry name" value="DBL_dom_sf"/>
</dbReference>
<keyword evidence="2" id="KW-0963">Cytoplasm</keyword>
<evidence type="ECO:0000256" key="3">
    <source>
        <dbReference type="ARBA" id="ARBA00022553"/>
    </source>
</evidence>
<evidence type="ECO:0000256" key="6">
    <source>
        <dbReference type="ARBA" id="ARBA00022771"/>
    </source>
</evidence>
<evidence type="ECO:0000256" key="2">
    <source>
        <dbReference type="ARBA" id="ARBA00022490"/>
    </source>
</evidence>
<feature type="region of interest" description="Disordered" evidence="9">
    <location>
        <begin position="21"/>
        <end position="114"/>
    </location>
</feature>
<proteinExistence type="predicted"/>
<sequence length="474" mass="54059">MMNVHDSSCKDQMATCTKHVRRLHAQSSVKERSRRISNSLPGASGGTHLRASQSFMERRTVSVPSKASLQGSLSAGVLPRTASGKVIDEDESQEKKKDEDTTNQLLPTEPSNMTDGMSVSMESLDEGAVCVFPGSGDTAELEDDPDLALLAEEAEAWSVTVDKKTLRKMSAKDIKRQDHIWEFVQTEKSHCRTLKIMQRILAHGMLNEAGLTKDMVDRIFPKLDTLLDIHLTFLRRLTERQRLHSDKSIDEIGDVFVQQFKGDMGERMKTAYGEFCSRHNESVQLYKDILKSDRKFQNFIKKCSRNSLCKRKGVPECILLVTQRMTKYPLLIEPIIKTTKDTRMDSKLLEQALLLARDILNSVDRQVDAREKEHELIEIYNKLDARSSALYKSKKFKKSDLLSNNRKLVHQGYIKWMTARGKPFEVLAVILSDVIFFLSENNQKYTFFSQDNKVGLEKDSMFSELKFSCSKVDL</sequence>
<evidence type="ECO:0000256" key="1">
    <source>
        <dbReference type="ARBA" id="ARBA00004496"/>
    </source>
</evidence>
<dbReference type="InterPro" id="IPR000219">
    <property type="entry name" value="DH_dom"/>
</dbReference>
<dbReference type="Gene3D" id="1.20.900.10">
    <property type="entry name" value="Dbl homology (DH) domain"/>
    <property type="match status" value="1"/>
</dbReference>
<accession>A0AAD9UGB1</accession>
<keyword evidence="6" id="KW-0863">Zinc-finger</keyword>
<reference evidence="11" key="1">
    <citation type="journal article" date="2023" name="Mol. Biol. Evol.">
        <title>Third-Generation Sequencing Reveals the Adaptive Role of the Epigenome in Three Deep-Sea Polychaetes.</title>
        <authorList>
            <person name="Perez M."/>
            <person name="Aroh O."/>
            <person name="Sun Y."/>
            <person name="Lan Y."/>
            <person name="Juniper S.K."/>
            <person name="Young C.R."/>
            <person name="Angers B."/>
            <person name="Qian P.Y."/>
        </authorList>
    </citation>
    <scope>NUCLEOTIDE SEQUENCE</scope>
    <source>
        <strain evidence="11">R07B-5</strain>
    </source>
</reference>
<dbReference type="SMART" id="SM00325">
    <property type="entry name" value="RhoGEF"/>
    <property type="match status" value="1"/>
</dbReference>
<organism evidence="11 12">
    <name type="scientific">Ridgeia piscesae</name>
    <name type="common">Tubeworm</name>
    <dbReference type="NCBI Taxonomy" id="27915"/>
    <lineage>
        <taxon>Eukaryota</taxon>
        <taxon>Metazoa</taxon>
        <taxon>Spiralia</taxon>
        <taxon>Lophotrochozoa</taxon>
        <taxon>Annelida</taxon>
        <taxon>Polychaeta</taxon>
        <taxon>Sedentaria</taxon>
        <taxon>Canalipalpata</taxon>
        <taxon>Sabellida</taxon>
        <taxon>Siboglinidae</taxon>
        <taxon>Ridgeia</taxon>
    </lineage>
</organism>
<comment type="caution">
    <text evidence="11">The sequence shown here is derived from an EMBL/GenBank/DDBJ whole genome shotgun (WGS) entry which is preliminary data.</text>
</comment>
<dbReference type="Pfam" id="PF17838">
    <property type="entry name" value="PH_16"/>
    <property type="match status" value="1"/>
</dbReference>
<evidence type="ECO:0000256" key="8">
    <source>
        <dbReference type="ARBA" id="ARBA00023054"/>
    </source>
</evidence>
<feature type="compositionally biased region" description="Polar residues" evidence="9">
    <location>
        <begin position="102"/>
        <end position="114"/>
    </location>
</feature>
<keyword evidence="8" id="KW-0175">Coiled coil</keyword>
<dbReference type="SUPFAM" id="SSF50729">
    <property type="entry name" value="PH domain-like"/>
    <property type="match status" value="1"/>
</dbReference>
<dbReference type="PROSITE" id="PS50010">
    <property type="entry name" value="DH_2"/>
    <property type="match status" value="1"/>
</dbReference>
<dbReference type="PANTHER" id="PTHR13944">
    <property type="entry name" value="AGAP007712-PA"/>
    <property type="match status" value="1"/>
</dbReference>
<dbReference type="CDD" id="cd00160">
    <property type="entry name" value="RhoGEF"/>
    <property type="match status" value="1"/>
</dbReference>
<dbReference type="EMBL" id="JAODUO010000134">
    <property type="protein sequence ID" value="KAK2188372.1"/>
    <property type="molecule type" value="Genomic_DNA"/>
</dbReference>
<dbReference type="PANTHER" id="PTHR13944:SF21">
    <property type="entry name" value="CYSTS, ISOFORM C"/>
    <property type="match status" value="1"/>
</dbReference>
<keyword evidence="4" id="KW-0344">Guanine-nucleotide releasing factor</keyword>
<evidence type="ECO:0000256" key="4">
    <source>
        <dbReference type="ARBA" id="ARBA00022658"/>
    </source>
</evidence>
<dbReference type="Pfam" id="PF00621">
    <property type="entry name" value="RhoGEF"/>
    <property type="match status" value="1"/>
</dbReference>
<dbReference type="Gene3D" id="2.30.29.30">
    <property type="entry name" value="Pleckstrin-homology domain (PH domain)/Phosphotyrosine-binding domain (PTB)"/>
    <property type="match status" value="1"/>
</dbReference>
<dbReference type="InterPro" id="IPR041020">
    <property type="entry name" value="PH_16"/>
</dbReference>
<keyword evidence="7" id="KW-0862">Zinc</keyword>
<dbReference type="FunFam" id="1.20.900.10:FF:000004">
    <property type="entry name" value="Rho guanine nucleotide exchange factor 2"/>
    <property type="match status" value="1"/>
</dbReference>
<dbReference type="GO" id="GO:0005085">
    <property type="term" value="F:guanyl-nucleotide exchange factor activity"/>
    <property type="evidence" value="ECO:0007669"/>
    <property type="project" value="UniProtKB-KW"/>
</dbReference>
<dbReference type="GO" id="GO:0035023">
    <property type="term" value="P:regulation of Rho protein signal transduction"/>
    <property type="evidence" value="ECO:0007669"/>
    <property type="project" value="TreeGrafter"/>
</dbReference>
<evidence type="ECO:0000256" key="7">
    <source>
        <dbReference type="ARBA" id="ARBA00022833"/>
    </source>
</evidence>
<feature type="compositionally biased region" description="Polar residues" evidence="9">
    <location>
        <begin position="62"/>
        <end position="73"/>
    </location>
</feature>
<protein>
    <recommendedName>
        <fullName evidence="10">DH domain-containing protein</fullName>
    </recommendedName>
</protein>
<dbReference type="InterPro" id="IPR011993">
    <property type="entry name" value="PH-like_dom_sf"/>
</dbReference>